<keyword evidence="3" id="KW-0347">Helicase</keyword>
<dbReference type="SMART" id="SM00885">
    <property type="entry name" value="D5_N"/>
    <property type="match status" value="1"/>
</dbReference>
<comment type="caution">
    <text evidence="7">The sequence shown here is derived from an EMBL/GenBank/DDBJ whole genome shotgun (WGS) entry which is preliminary data.</text>
</comment>
<evidence type="ECO:0000256" key="2">
    <source>
        <dbReference type="ARBA" id="ARBA00022801"/>
    </source>
</evidence>
<dbReference type="Proteomes" id="UP000541109">
    <property type="component" value="Unassembled WGS sequence"/>
</dbReference>
<dbReference type="PANTHER" id="PTHR35372">
    <property type="entry name" value="ATP BINDING PROTEIN-RELATED"/>
    <property type="match status" value="1"/>
</dbReference>
<organism evidence="7 8">
    <name type="scientific">Stappia albiluteola</name>
    <dbReference type="NCBI Taxonomy" id="2758565"/>
    <lineage>
        <taxon>Bacteria</taxon>
        <taxon>Pseudomonadati</taxon>
        <taxon>Pseudomonadota</taxon>
        <taxon>Alphaproteobacteria</taxon>
        <taxon>Hyphomicrobiales</taxon>
        <taxon>Stappiaceae</taxon>
        <taxon>Stappia</taxon>
    </lineage>
</organism>
<accession>A0A839AIG0</accession>
<feature type="region of interest" description="Disordered" evidence="5">
    <location>
        <begin position="566"/>
        <end position="587"/>
    </location>
</feature>
<dbReference type="InterPro" id="IPR014818">
    <property type="entry name" value="Phage/plasmid_primase_P4_C"/>
</dbReference>
<dbReference type="GO" id="GO:0005524">
    <property type="term" value="F:ATP binding"/>
    <property type="evidence" value="ECO:0007669"/>
    <property type="project" value="UniProtKB-KW"/>
</dbReference>
<dbReference type="InterPro" id="IPR027417">
    <property type="entry name" value="P-loop_NTPase"/>
</dbReference>
<dbReference type="GO" id="GO:0004386">
    <property type="term" value="F:helicase activity"/>
    <property type="evidence" value="ECO:0007669"/>
    <property type="project" value="UniProtKB-KW"/>
</dbReference>
<dbReference type="Pfam" id="PF03288">
    <property type="entry name" value="Pox_D5"/>
    <property type="match status" value="1"/>
</dbReference>
<dbReference type="InterPro" id="IPR014015">
    <property type="entry name" value="Helicase_SF3_DNA-vir"/>
</dbReference>
<evidence type="ECO:0000256" key="1">
    <source>
        <dbReference type="ARBA" id="ARBA00022741"/>
    </source>
</evidence>
<dbReference type="Pfam" id="PF08706">
    <property type="entry name" value="D5_N"/>
    <property type="match status" value="1"/>
</dbReference>
<dbReference type="GO" id="GO:0016787">
    <property type="term" value="F:hydrolase activity"/>
    <property type="evidence" value="ECO:0007669"/>
    <property type="project" value="UniProtKB-KW"/>
</dbReference>
<dbReference type="AlphaFoldDB" id="A0A839AIG0"/>
<feature type="region of interest" description="Disordered" evidence="5">
    <location>
        <begin position="19"/>
        <end position="43"/>
    </location>
</feature>
<evidence type="ECO:0000256" key="3">
    <source>
        <dbReference type="ARBA" id="ARBA00022806"/>
    </source>
</evidence>
<dbReference type="InterPro" id="IPR004968">
    <property type="entry name" value="DNA_primase/NTPase_C"/>
</dbReference>
<name>A0A839AIG0_9HYPH</name>
<dbReference type="Gene3D" id="3.40.50.300">
    <property type="entry name" value="P-loop containing nucleotide triphosphate hydrolases"/>
    <property type="match status" value="1"/>
</dbReference>
<dbReference type="RefSeq" id="WP_182168338.1">
    <property type="nucleotide sequence ID" value="NZ_JACFXV010000069.1"/>
</dbReference>
<keyword evidence="1" id="KW-0547">Nucleotide-binding</keyword>
<keyword evidence="8" id="KW-1185">Reference proteome</keyword>
<dbReference type="SUPFAM" id="SSF52540">
    <property type="entry name" value="P-loop containing nucleoside triphosphate hydrolases"/>
    <property type="match status" value="1"/>
</dbReference>
<evidence type="ECO:0000259" key="6">
    <source>
        <dbReference type="PROSITE" id="PS51206"/>
    </source>
</evidence>
<dbReference type="InterPro" id="IPR051620">
    <property type="entry name" value="ORF904-like_C"/>
</dbReference>
<proteinExistence type="predicted"/>
<sequence>MNPEGEFVPEADEQIAGMLDAASGIADPNNLPPSQRPDDDKEADPKAIEMCAGLDASDTDNGKRLIAHFGRDLCVMAMDGSTGGDWLSWTGTHWDMAEGAARSQEMAKRVGDLIMLEADYLAMTPDEAAAVKAATEAGAPIDQISNPHRDLASFPEPWKPGAKAFKSLEGRKAKRRGFGVTSKNAGRVDNMLKMAASQLRRAVGDFNLDPHLVGTKTHTLKFRKVLDPECPDPDVDRYTYEMEATRGHRREDWLTAVVPVEWRGEDYPAPKWQAFLDRMMPDKDKLRTVQQMAGLGLLGVPIQKVMFHYGMGANGKSVFLETVARVIGPGLMVGLPRESIVGSGERGAGAASPDLVRLYGKRMVRVLEVPADVPLQEDLIKRLTGGEAFPVRTLFKGFFEFQSVATPHMSGNGFPTIDGTDNGIWRRMLVVHWDQTLPEEEQRDFEEMVGELVREDGPGILAWLARGALDYLRHGLFVADAIKAATDKYHGEMDPIGEFLSACVAPLSGARVQASTMYEAYKSWSDANAKRVRSNTKFGRVLGQRLAKETVSGRIFYENVTLRDVPERPTPNPYDQGGFAGANPQGW</sequence>
<evidence type="ECO:0000313" key="8">
    <source>
        <dbReference type="Proteomes" id="UP000541109"/>
    </source>
</evidence>
<dbReference type="EMBL" id="JACFXV010000069">
    <property type="protein sequence ID" value="MBA5779513.1"/>
    <property type="molecule type" value="Genomic_DNA"/>
</dbReference>
<dbReference type="PANTHER" id="PTHR35372:SF2">
    <property type="entry name" value="SF3 HELICASE DOMAIN-CONTAINING PROTEIN"/>
    <property type="match status" value="1"/>
</dbReference>
<keyword evidence="2" id="KW-0378">Hydrolase</keyword>
<dbReference type="NCBIfam" id="TIGR01613">
    <property type="entry name" value="primase_Cterm"/>
    <property type="match status" value="1"/>
</dbReference>
<protein>
    <submittedName>
        <fullName evidence="7">DNA primase</fullName>
    </submittedName>
</protein>
<feature type="domain" description="SF3 helicase" evidence="6">
    <location>
        <begin position="284"/>
        <end position="446"/>
    </location>
</feature>
<keyword evidence="4" id="KW-0067">ATP-binding</keyword>
<evidence type="ECO:0000256" key="5">
    <source>
        <dbReference type="SAM" id="MobiDB-lite"/>
    </source>
</evidence>
<evidence type="ECO:0000256" key="4">
    <source>
        <dbReference type="ARBA" id="ARBA00022840"/>
    </source>
</evidence>
<dbReference type="InterPro" id="IPR006500">
    <property type="entry name" value="Helicase_put_C_phage/plasmid"/>
</dbReference>
<gene>
    <name evidence="7" type="ORF">H2509_20475</name>
</gene>
<evidence type="ECO:0000313" key="7">
    <source>
        <dbReference type="EMBL" id="MBA5779513.1"/>
    </source>
</evidence>
<reference evidence="7 8" key="1">
    <citation type="submission" date="2020-07" db="EMBL/GenBank/DDBJ databases">
        <title>Stappia sp., F7233, whole genome shotgun sequencing project.</title>
        <authorList>
            <person name="Jiang S."/>
            <person name="Liu Z.W."/>
            <person name="Du Z.J."/>
        </authorList>
    </citation>
    <scope>NUCLEOTIDE SEQUENCE [LARGE SCALE GENOMIC DNA]</scope>
    <source>
        <strain evidence="7 8">F7233</strain>
    </source>
</reference>
<dbReference type="PROSITE" id="PS51206">
    <property type="entry name" value="SF3_HELICASE_1"/>
    <property type="match status" value="1"/>
</dbReference>